<reference evidence="1 2" key="1">
    <citation type="submission" date="2016-10" db="EMBL/GenBank/DDBJ databases">
        <authorList>
            <person name="de Groot N.N."/>
        </authorList>
    </citation>
    <scope>NUCLEOTIDE SEQUENCE [LARGE SCALE GENOMIC DNA]</scope>
    <source>
        <strain evidence="1 2">CGMCC 1.5337</strain>
    </source>
</reference>
<dbReference type="InterPro" id="IPR012337">
    <property type="entry name" value="RNaseH-like_sf"/>
</dbReference>
<protein>
    <submittedName>
        <fullName evidence="1">Uncharacterized protein</fullName>
    </submittedName>
</protein>
<dbReference type="Proteomes" id="UP000198518">
    <property type="component" value="Unassembled WGS sequence"/>
</dbReference>
<name>A0A1I0NIN1_9EURY</name>
<dbReference type="OrthoDB" id="323192at2157"/>
<dbReference type="STRING" id="355548.SAMN04487945_0898"/>
<sequence>MELPTTVAADIEQNQEISIVARIDSIHEGSNVRARVLLTDIDGNDVQITLFDQSPEYDFVENQWFLFQDASGNIYQGQKELRPNFGDMRVEPVDPPEDLISGAKEQEEVVEPTSGDVTDGRVALDIETIQTVKESELDLSNSNHLELLCIGVGYQPSPGVPVEADVLFRENSSPAAELDLIDELCEWLETRDGTTLLTYNGGFDLGHIRARAELACKAAPQEDEATIQRVEDLFGQLTHEDLKRPGFSLESVADVPETHWDIYNHGMDPTEWRRNQKELGNFDEDRPLDDSAVSGSDIPYFGQKLLTSTEGSPEHRALHEMVYRYAISDVEPLFKL</sequence>
<dbReference type="AlphaFoldDB" id="A0A1I0NIN1"/>
<proteinExistence type="predicted"/>
<dbReference type="RefSeq" id="WP_143052147.1">
    <property type="nucleotide sequence ID" value="NZ_FOJA01000001.1"/>
</dbReference>
<accession>A0A1I0NIN1</accession>
<keyword evidence="2" id="KW-1185">Reference proteome</keyword>
<evidence type="ECO:0000313" key="1">
    <source>
        <dbReference type="EMBL" id="SEW01145.1"/>
    </source>
</evidence>
<gene>
    <name evidence="1" type="ORF">SAMN04487945_0898</name>
</gene>
<organism evidence="1 2">
    <name type="scientific">Halobacterium jilantaiense</name>
    <dbReference type="NCBI Taxonomy" id="355548"/>
    <lineage>
        <taxon>Archaea</taxon>
        <taxon>Methanobacteriati</taxon>
        <taxon>Methanobacteriota</taxon>
        <taxon>Stenosarchaea group</taxon>
        <taxon>Halobacteria</taxon>
        <taxon>Halobacteriales</taxon>
        <taxon>Halobacteriaceae</taxon>
        <taxon>Halobacterium</taxon>
    </lineage>
</organism>
<dbReference type="SUPFAM" id="SSF53098">
    <property type="entry name" value="Ribonuclease H-like"/>
    <property type="match status" value="1"/>
</dbReference>
<evidence type="ECO:0000313" key="2">
    <source>
        <dbReference type="Proteomes" id="UP000198518"/>
    </source>
</evidence>
<dbReference type="EMBL" id="FOJA01000001">
    <property type="protein sequence ID" value="SEW01145.1"/>
    <property type="molecule type" value="Genomic_DNA"/>
</dbReference>